<accession>A0A8S1K6K0</accession>
<evidence type="ECO:0000256" key="2">
    <source>
        <dbReference type="SAM" id="SignalP"/>
    </source>
</evidence>
<keyword evidence="1" id="KW-0472">Membrane</keyword>
<dbReference type="CDD" id="cd00064">
    <property type="entry name" value="FU"/>
    <property type="match status" value="1"/>
</dbReference>
<protein>
    <recommendedName>
        <fullName evidence="5">Insulin-like growth factor binding protein, N-terminal</fullName>
    </recommendedName>
</protein>
<dbReference type="PANTHER" id="PTHR11319:SF35">
    <property type="entry name" value="OUTER MEMBRANE PROTEIN PMPC-RELATED"/>
    <property type="match status" value="1"/>
</dbReference>
<dbReference type="EMBL" id="CAJJDM010000007">
    <property type="protein sequence ID" value="CAD8045998.1"/>
    <property type="molecule type" value="Genomic_DNA"/>
</dbReference>
<evidence type="ECO:0008006" key="5">
    <source>
        <dbReference type="Google" id="ProtNLM"/>
    </source>
</evidence>
<feature type="transmembrane region" description="Helical" evidence="1">
    <location>
        <begin position="2581"/>
        <end position="2600"/>
    </location>
</feature>
<reference evidence="3" key="1">
    <citation type="submission" date="2021-01" db="EMBL/GenBank/DDBJ databases">
        <authorList>
            <consortium name="Genoscope - CEA"/>
            <person name="William W."/>
        </authorList>
    </citation>
    <scope>NUCLEOTIDE SEQUENCE</scope>
</reference>
<proteinExistence type="predicted"/>
<sequence length="3061" mass="357929">MIQKYIIILHILKLINTQCTYYTQTFWVDVDFASQLTLIEENNIIDIGDGLEFNKGLWINYLPMNNQNEAQINDGDISVKYLIYSLLKSQWADDVLLAFLELNLQDNTISFNIYIKNKNPNPDELQWQYYQFNINLYTIDGDWILFYYYIKNGQIKLYLYSFNQNDFQIKEVTWNGDFTYVMYDYTGGFNVIGIDNNFLNFNIFPGKISKVFQTDINVFDNLNYFLENCNAVFICNTETIEILTSIEYFNGDHIVDGVSQYEILRNQYKISGWVKQDKSGYSIIKNQILFRLSINQDQSDHNLIGNKLLYVIYIQNEYQDLFGIEIHTYSYDMPIKSKTYITSPGVIQKVLDKKYSELLNKWHFFQFEVGSNLNQGQPIYRIYFPSEDTHTQIVWDQEIHYFKNTMLYYYLGGDDIQYHNFQGYLSNWKLQTFCFEFDSTLDIPCDYTCLTCKGPTNFDCLSCPINSHRLYSDLGYSCLCEYGFYEIPGNPVCQNYLEEIQTLQLIYQENECYFEGYFNCDKQNILCEYGYFQYNKQCIKWQLIKLILSPLNENYKFLMDCSNCLIYPDSFASTLLCEEKYLSNSESEIFIRDWKYIDEKQLYQMHITADNKHYLQINAGLTNYKCKSGLYMDENNNCQSCIENCQFCNGPSTYLCTQCYMGYKKSLFGNCVECENCRLCSTENNEEICLLAAFCKPLQYWKDKKCYNCGLYCQTCNQDQCFTCFNETKYYVRLDRQSCGICSIEHCKYCFEYLYWQGYYYTSFEFSIYLGFYDQYQIFIGCAECYPGYAFSLITNKCEIQSEDTKDCDSGVYDYQDNFICLKSTLLTTSIQNIDCSDMLNCYQCIKKYTIEIMNFCVVCQDGYYSEWLTGICQSCPESCKVCVQQHGDRNDYWKSEIKAFYLYVLNPSKEDNDFEYYGIIKEQLQVLCLQCYNNYLLHKNICYSGCSEDCLDCRIIEQNQEPKILAKCFKCRANQYGPVRSLVSGQLNNCQMCAPYCSLCIPRSTEEIKKINGYFNMDSPYNYFTNKCLLKSESQNDIINIIPTTLNVINCKDLNKCNKSIVSRYNIYCSNYYTDPNDLEKKQNLSFLNTFIMGELLTYEKSELFLYLNEQTIQEFTYDLEMKCQQPCIQEAGFYSVIQTNLQKNVFHLAKVNIKVYSKSNQCAFLQSRPLYINNYKSVLFKNILFQSVLYAISYEQKVVDVVFQINNQFDTIMITFENCSFTQKKIAIPNYLTITSNRPQHTKLLNLNLYNLQVQQSKIFNLQPTDDTIISSLIVHNFKLSNSEFKNTTLFYFNALTYNLKYQILFENVSIIDTNFTQNSFFINLEFEKSYQIEHVELRNFYLENVILKDQSTFIYLLSCQNLSLTNFTLKNIIMNDNSAFLLSNNFTINEISLENTFLNSSYFISNQQSNTYQINEYKNTKTFEIYGIRLINNKYSNEKSFIYLIRRFETENIVFKIQNLLFSNNNYYKLDSGTQYFYFTSYKQALIYIECSSCQFLDIEIKRGVGNPEIAIMKSTNLLIQNFNVEQYDQLHNKDRFLHSSFNCISQYNYLDLYFILYIGQFHQVYLMEILINKLIVKDYPLILFEGQSLTEQVLSGIIMIQNSYFKDNFLITTKLNVYSTIISIKTQQQTYIKFEDVNFINNWLNKYEDEVQLHSSTTILIETFQGEIILSNTNFTSNILTNSSDSVMFIKTQNLIFQDCHFINQNKLNIDLIRKNILLDLNQNNLELPFDKIFQILSLGGNGNLFVNSLKFLDSSINNSIALQGGGFYIATTSQGEIQIINSQFVSTQTILNGYSFSLGGLLYIDAQNSRLDFKLENSSIFRSYSRTEGGAIFINPSRIENQITINNVSFISSFSFKYSIMTYSPNQQSSIQSKIIFNNSRFQNNQSEFNQYIKLVEDLSTQEIYPYQIDNPSIHIYYCDFTLLNSIFSQIHYANLMQIENGKDILIENVTVSNCQVFNSPLIKISLLNNLPGQLVMRKINIQQITQYINSDILPCKNNQKEKIDKLVCPIDNNKIIYKPEIEFQQDDLTYQLNCNLNMLYSQISNKFALVELKDFTQQHQINIFNLDISLNLCYNCYYGLITIQQIEFNSVNLKINEIIMQNNTCGIIGCLSILNNFDESMLDFSESSRLLSERNINLLENYVDFNISAKITNSLFKNNNASYGGGSFFANLNIYIDNCIFLNNLAQKSGGAIYFFSTQNKLLLTNTEILNNSAQIAGGIYVSDEYINQHKDFNLLLKDNIGKQFANNIFEYPIQLQFSQKQNIIQNNQILLKNTTTIIDQVLIQPYSYYGSIEQSKVLLYPSGIPIAEYQYFDSSTNQYIPYNLHFRIVATNSINEKMSNLSESTCQIFASKIDTSIVQDYNNLQIDEKETSRYLSNNKQQFNTDTGDFNFDNLIIYFNPIEEDQYNLQLAIRCKIVQIPQYSEEFPYSITSVIKNYLLLLKLRTFKCQLGEYLNIISGGCVQCDISQNQYSVSFNASKCDTKDEIKMKNIQPAMIELRPGYWRAFYYSNYIEECYHLHLNCLGGWFAGDSSCALGHIGALCEQCDLYDLTGNGQYSQSNKYACYSCEDMAGNLVNIVIVICWTLLSVFLSVNSTLKMIEDLIKYTRLRTLGKFYLFESASTSVLIKVFTNYLQIISSIATFQLSIPNGITLAFTSVGNPIESMAFSLDCYLVQASEVPIHYLRLVWGFFMIGIYIFTYLFIHLILQVFINKQQLTITFIVTTLIYIYIYLSPNLFGGLISLLSYRSISNIKWISANVAHQYETSLHYKWLIIFVTPAFLVIGVILPLFFWFIVYYYRKRLDEPKIRKVWGYLYNEYKLSSYYWETIKIMSKEFIILVLIYYEDYIPIKALLIFFILHIYGQLTNQYKPYQIGDLNNIDSLQTSICKISILLASLIFTAQNLSISEVILPSYTILAVINFAFTLKIIYKIFFAYFEKLQVQIDSIKIYLSYRLPIFIKKNKFCAILLKNTSERKQIIRQRFLMIKAYLLAEARSLIQYKESQKQTSKTSRRKYDVGTYDNYSSSPLNKNKIVRLNTNYNSSRFTLNIKQSSSLN</sequence>
<feature type="signal peptide" evidence="2">
    <location>
        <begin position="1"/>
        <end position="17"/>
    </location>
</feature>
<keyword evidence="1" id="KW-1133">Transmembrane helix</keyword>
<name>A0A8S1K6K0_PARPR</name>
<feature type="transmembrane region" description="Helical" evidence="1">
    <location>
        <begin position="2777"/>
        <end position="2804"/>
    </location>
</feature>
<gene>
    <name evidence="3" type="ORF">PPRIM_AZ9-3.1.T0100132</name>
</gene>
<dbReference type="InterPro" id="IPR006212">
    <property type="entry name" value="Furin_repeat"/>
</dbReference>
<feature type="transmembrane region" description="Helical" evidence="1">
    <location>
        <begin position="2918"/>
        <end position="2942"/>
    </location>
</feature>
<keyword evidence="1" id="KW-0812">Transmembrane</keyword>
<keyword evidence="2" id="KW-0732">Signal</keyword>
<keyword evidence="4" id="KW-1185">Reference proteome</keyword>
<feature type="transmembrane region" description="Helical" evidence="1">
    <location>
        <begin position="2621"/>
        <end position="2642"/>
    </location>
</feature>
<feature type="transmembrane region" description="Helical" evidence="1">
    <location>
        <begin position="2841"/>
        <end position="2867"/>
    </location>
</feature>
<dbReference type="Proteomes" id="UP000688137">
    <property type="component" value="Unassembled WGS sequence"/>
</dbReference>
<feature type="chain" id="PRO_5035774325" description="Insulin-like growth factor binding protein, N-terminal" evidence="2">
    <location>
        <begin position="18"/>
        <end position="3061"/>
    </location>
</feature>
<evidence type="ECO:0000313" key="4">
    <source>
        <dbReference type="Proteomes" id="UP000688137"/>
    </source>
</evidence>
<dbReference type="OMA" id="ICNTETI"/>
<dbReference type="PANTHER" id="PTHR11319">
    <property type="entry name" value="G PROTEIN-COUPLED RECEPTOR-RELATED"/>
    <property type="match status" value="1"/>
</dbReference>
<evidence type="ECO:0000313" key="3">
    <source>
        <dbReference type="EMBL" id="CAD8045998.1"/>
    </source>
</evidence>
<feature type="transmembrane region" description="Helical" evidence="1">
    <location>
        <begin position="2692"/>
        <end position="2713"/>
    </location>
</feature>
<evidence type="ECO:0000256" key="1">
    <source>
        <dbReference type="SAM" id="Phobius"/>
    </source>
</evidence>
<feature type="transmembrane region" description="Helical" evidence="1">
    <location>
        <begin position="2725"/>
        <end position="2750"/>
    </location>
</feature>
<comment type="caution">
    <text evidence="3">The sequence shown here is derived from an EMBL/GenBank/DDBJ whole genome shotgun (WGS) entry which is preliminary data.</text>
</comment>
<organism evidence="3 4">
    <name type="scientific">Paramecium primaurelia</name>
    <dbReference type="NCBI Taxonomy" id="5886"/>
    <lineage>
        <taxon>Eukaryota</taxon>
        <taxon>Sar</taxon>
        <taxon>Alveolata</taxon>
        <taxon>Ciliophora</taxon>
        <taxon>Intramacronucleata</taxon>
        <taxon>Oligohymenophorea</taxon>
        <taxon>Peniculida</taxon>
        <taxon>Parameciidae</taxon>
        <taxon>Paramecium</taxon>
    </lineage>
</organism>